<dbReference type="InterPro" id="IPR024628">
    <property type="entry name" value="Sulfotransferase_Stf0_dom"/>
</dbReference>
<evidence type="ECO:0000313" key="2">
    <source>
        <dbReference type="EMBL" id="MBW8640427.1"/>
    </source>
</evidence>
<keyword evidence="3" id="KW-1185">Reference proteome</keyword>
<dbReference type="InterPro" id="IPR015124">
    <property type="entry name" value="Stf0"/>
</dbReference>
<evidence type="ECO:0000313" key="3">
    <source>
        <dbReference type="Proteomes" id="UP001196509"/>
    </source>
</evidence>
<evidence type="ECO:0000259" key="1">
    <source>
        <dbReference type="Pfam" id="PF09037"/>
    </source>
</evidence>
<accession>A0AAE2ZVG3</accession>
<dbReference type="AlphaFoldDB" id="A0AAE2ZVG3"/>
<gene>
    <name evidence="2" type="ORF">K1W69_24765</name>
</gene>
<dbReference type="InterPro" id="IPR027417">
    <property type="entry name" value="P-loop_NTPase"/>
</dbReference>
<feature type="domain" description="Sulphotransferase Stf0" evidence="1">
    <location>
        <begin position="6"/>
        <end position="246"/>
    </location>
</feature>
<dbReference type="Gene3D" id="3.40.50.300">
    <property type="entry name" value="P-loop containing nucleotide triphosphate hydrolases"/>
    <property type="match status" value="1"/>
</dbReference>
<dbReference type="EMBL" id="JAICBX010000006">
    <property type="protein sequence ID" value="MBW8640427.1"/>
    <property type="molecule type" value="Genomic_DNA"/>
</dbReference>
<dbReference type="SUPFAM" id="SSF52540">
    <property type="entry name" value="P-loop containing nucleoside triphosphate hydrolases"/>
    <property type="match status" value="1"/>
</dbReference>
<proteinExistence type="predicted"/>
<name>A0AAE2ZVG3_9HYPH</name>
<protein>
    <submittedName>
        <fullName evidence="2">Sulfotransferase</fullName>
    </submittedName>
</protein>
<comment type="caution">
    <text evidence="2">The sequence shown here is derived from an EMBL/GenBank/DDBJ whole genome shotgun (WGS) entry which is preliminary data.</text>
</comment>
<reference evidence="2" key="1">
    <citation type="submission" date="2021-08" db="EMBL/GenBank/DDBJ databases">
        <title>Hoeflea bacterium WL0058 sp. nov., isolated from the sediment.</title>
        <authorList>
            <person name="Wang L."/>
            <person name="Zhang D."/>
        </authorList>
    </citation>
    <scope>NUCLEOTIDE SEQUENCE</scope>
    <source>
        <strain evidence="2">WL0058</strain>
    </source>
</reference>
<dbReference type="PIRSF" id="PIRSF021497">
    <property type="entry name" value="Sulphotransferase_Stf0"/>
    <property type="match status" value="1"/>
</dbReference>
<sequence>MAKFDSYVICTSPRSGSTLLCQLLSATGVAGNPHSWFHRPSISDWLRTFDLPSQTGLSEPDILAAVFRAAIKQGSLDTGMFGLRLQRHSFDFFTKKLAVLYPTRYGDGERLQAAFGRTLYIHLTRGDKLGQAVSLVRANQTGLWHRAPDGAEIERTAPPREPVYDADLIARNLAELTAYDEDWERWFEKERIAPVRVTYKELSDDPVAVLVRLLEQLGLNSAAAEGIVPQVAKLADETSQQWVERYLSTQGA</sequence>
<organism evidence="2 3">
    <name type="scientific">Flavimaribacter sediminis</name>
    <dbReference type="NCBI Taxonomy" id="2865987"/>
    <lineage>
        <taxon>Bacteria</taxon>
        <taxon>Pseudomonadati</taxon>
        <taxon>Pseudomonadota</taxon>
        <taxon>Alphaproteobacteria</taxon>
        <taxon>Hyphomicrobiales</taxon>
        <taxon>Rhizobiaceae</taxon>
        <taxon>Flavimaribacter</taxon>
    </lineage>
</organism>
<dbReference type="GO" id="GO:0016740">
    <property type="term" value="F:transferase activity"/>
    <property type="evidence" value="ECO:0007669"/>
    <property type="project" value="InterPro"/>
</dbReference>
<dbReference type="Proteomes" id="UP001196509">
    <property type="component" value="Unassembled WGS sequence"/>
</dbReference>
<dbReference type="Pfam" id="PF09037">
    <property type="entry name" value="Sulphotransf"/>
    <property type="match status" value="1"/>
</dbReference>